<comment type="caution">
    <text evidence="1">The sequence shown here is derived from an EMBL/GenBank/DDBJ whole genome shotgun (WGS) entry which is preliminary data.</text>
</comment>
<protein>
    <submittedName>
        <fullName evidence="1">Uncharacterized protein</fullName>
    </submittedName>
</protein>
<name>A0A8J3XS66_9ACTN</name>
<dbReference type="AlphaFoldDB" id="A0A8J3XS66"/>
<organism evidence="1 2">
    <name type="scientific">Planotetraspora thailandica</name>
    <dbReference type="NCBI Taxonomy" id="487172"/>
    <lineage>
        <taxon>Bacteria</taxon>
        <taxon>Bacillati</taxon>
        <taxon>Actinomycetota</taxon>
        <taxon>Actinomycetes</taxon>
        <taxon>Streptosporangiales</taxon>
        <taxon>Streptosporangiaceae</taxon>
        <taxon>Planotetraspora</taxon>
    </lineage>
</organism>
<dbReference type="Proteomes" id="UP000605992">
    <property type="component" value="Unassembled WGS sequence"/>
</dbReference>
<sequence length="77" mass="8054">MTVARNTHLRLRLLTDDAQLIDYGNQAVTTARAIHGARTAADKGVLGARALEALDVFVTAAGSQLRGGDTPEGAVRP</sequence>
<keyword evidence="2" id="KW-1185">Reference proteome</keyword>
<dbReference type="EMBL" id="BOOR01000007">
    <property type="protein sequence ID" value="GII52867.1"/>
    <property type="molecule type" value="Genomic_DNA"/>
</dbReference>
<gene>
    <name evidence="1" type="ORF">Pth03_12560</name>
</gene>
<evidence type="ECO:0000313" key="1">
    <source>
        <dbReference type="EMBL" id="GII52867.1"/>
    </source>
</evidence>
<proteinExistence type="predicted"/>
<accession>A0A8J3XS66</accession>
<evidence type="ECO:0000313" key="2">
    <source>
        <dbReference type="Proteomes" id="UP000605992"/>
    </source>
</evidence>
<reference evidence="1" key="1">
    <citation type="submission" date="2021-01" db="EMBL/GenBank/DDBJ databases">
        <title>Whole genome shotgun sequence of Planotetraspora thailandica NBRC 104271.</title>
        <authorList>
            <person name="Komaki H."/>
            <person name="Tamura T."/>
        </authorList>
    </citation>
    <scope>NUCLEOTIDE SEQUENCE</scope>
    <source>
        <strain evidence="1">NBRC 104271</strain>
    </source>
</reference>